<evidence type="ECO:0000256" key="1">
    <source>
        <dbReference type="SAM" id="Phobius"/>
    </source>
</evidence>
<gene>
    <name evidence="2" type="ORF">DK419_25695</name>
</gene>
<dbReference type="AlphaFoldDB" id="A0A2U8WVN5"/>
<keyword evidence="1" id="KW-1133">Transmembrane helix</keyword>
<sequence>MSGFGRRELSRPIGRGRHLTLRDLATTVGYLSMAYSDSMLYSLVPTCYMWFVPGGACAALRQRRAASWRPVPLPA</sequence>
<dbReference type="EMBL" id="CP029553">
    <property type="protein sequence ID" value="AWN49322.1"/>
    <property type="molecule type" value="Genomic_DNA"/>
</dbReference>
<dbReference type="KEGG" id="mtea:DK419_25695"/>
<dbReference type="Proteomes" id="UP000245444">
    <property type="component" value="Chromosome"/>
</dbReference>
<evidence type="ECO:0000313" key="3">
    <source>
        <dbReference type="Proteomes" id="UP000245444"/>
    </source>
</evidence>
<feature type="transmembrane region" description="Helical" evidence="1">
    <location>
        <begin position="39"/>
        <end position="60"/>
    </location>
</feature>
<accession>A0A2U8WVN5</accession>
<keyword evidence="1" id="KW-0472">Membrane</keyword>
<evidence type="ECO:0000313" key="2">
    <source>
        <dbReference type="EMBL" id="AWN49322.1"/>
    </source>
</evidence>
<keyword evidence="1" id="KW-0812">Transmembrane</keyword>
<keyword evidence="3" id="KW-1185">Reference proteome</keyword>
<name>A0A2U8WVN5_9HYPH</name>
<proteinExistence type="predicted"/>
<protein>
    <submittedName>
        <fullName evidence="2">Uncharacterized protein</fullName>
    </submittedName>
</protein>
<organism evidence="2 3">
    <name type="scientific">Methylobacterium terrae</name>
    <dbReference type="NCBI Taxonomy" id="2202827"/>
    <lineage>
        <taxon>Bacteria</taxon>
        <taxon>Pseudomonadati</taxon>
        <taxon>Pseudomonadota</taxon>
        <taxon>Alphaproteobacteria</taxon>
        <taxon>Hyphomicrobiales</taxon>
        <taxon>Methylobacteriaceae</taxon>
        <taxon>Methylobacterium</taxon>
    </lineage>
</organism>
<reference evidence="2 3" key="1">
    <citation type="submission" date="2018-05" db="EMBL/GenBank/DDBJ databases">
        <title>Complete Genome Sequence of Methylobacterium sp. 17Sr1-28.</title>
        <authorList>
            <person name="Srinivasan S."/>
        </authorList>
    </citation>
    <scope>NUCLEOTIDE SEQUENCE [LARGE SCALE GENOMIC DNA]</scope>
    <source>
        <strain evidence="2 3">17Sr1-28</strain>
    </source>
</reference>